<dbReference type="Gene3D" id="1.10.1200.10">
    <property type="entry name" value="ACP-like"/>
    <property type="match status" value="1"/>
</dbReference>
<evidence type="ECO:0000259" key="1">
    <source>
        <dbReference type="Pfam" id="PF00550"/>
    </source>
</evidence>
<dbReference type="Pfam" id="PF00550">
    <property type="entry name" value="PP-binding"/>
    <property type="match status" value="1"/>
</dbReference>
<evidence type="ECO:0000313" key="3">
    <source>
        <dbReference type="Proteomes" id="UP000183585"/>
    </source>
</evidence>
<dbReference type="InterPro" id="IPR009081">
    <property type="entry name" value="PP-bd_ACP"/>
</dbReference>
<dbReference type="EMBL" id="FMCT01000016">
    <property type="protein sequence ID" value="SCF47305.1"/>
    <property type="molecule type" value="Genomic_DNA"/>
</dbReference>
<name>A0A1C5APZ4_9ACTN</name>
<reference evidence="3" key="1">
    <citation type="submission" date="2016-06" db="EMBL/GenBank/DDBJ databases">
        <authorList>
            <person name="Varghese N."/>
            <person name="Submissions Spin"/>
        </authorList>
    </citation>
    <scope>NUCLEOTIDE SEQUENCE [LARGE SCALE GENOMIC DNA]</scope>
    <source>
        <strain evidence="3">DSM 43168</strain>
    </source>
</reference>
<accession>A0A1C5APZ4</accession>
<dbReference type="AlphaFoldDB" id="A0A1C5APZ4"/>
<evidence type="ECO:0000313" key="2">
    <source>
        <dbReference type="EMBL" id="SCF47305.1"/>
    </source>
</evidence>
<feature type="domain" description="Carrier" evidence="1">
    <location>
        <begin position="27"/>
        <end position="83"/>
    </location>
</feature>
<dbReference type="RefSeq" id="WP_074478081.1">
    <property type="nucleotide sequence ID" value="NZ_FMCT01000016.1"/>
</dbReference>
<keyword evidence="3" id="KW-1185">Reference proteome</keyword>
<dbReference type="SUPFAM" id="SSF47336">
    <property type="entry name" value="ACP-like"/>
    <property type="match status" value="1"/>
</dbReference>
<organism evidence="2 3">
    <name type="scientific">Micromonospora carbonacea</name>
    <dbReference type="NCBI Taxonomy" id="47853"/>
    <lineage>
        <taxon>Bacteria</taxon>
        <taxon>Bacillati</taxon>
        <taxon>Actinomycetota</taxon>
        <taxon>Actinomycetes</taxon>
        <taxon>Micromonosporales</taxon>
        <taxon>Micromonosporaceae</taxon>
        <taxon>Micromonospora</taxon>
    </lineage>
</organism>
<sequence>MTSSTTDQHTLSPGSIRGQLTAFLERQTKKDIEPDLDIFAAGLVSSLFALELVVHIESTFDVVIGGPDLRLDNFRTVDRMTELVLRLRGESDD</sequence>
<gene>
    <name evidence="2" type="ORF">GA0070563_11633</name>
</gene>
<proteinExistence type="predicted"/>
<dbReference type="Proteomes" id="UP000183585">
    <property type="component" value="Unassembled WGS sequence"/>
</dbReference>
<protein>
    <submittedName>
        <fullName evidence="2">Methoxymalonate biosynthesis acyl carrier protein</fullName>
    </submittedName>
</protein>
<dbReference type="InterPro" id="IPR036736">
    <property type="entry name" value="ACP-like_sf"/>
</dbReference>